<dbReference type="Proteomes" id="UP001295469">
    <property type="component" value="Chromosome C01"/>
</dbReference>
<sequence>MVLCIIIDLSLLSSPHLSSLSRSSSRSVSMLKLNTPTFPNLAPSLFPNSNPRGPSEIRFSNRSNSNPRGPSQIRFSNRWGKANADLLSLSLLDQRCRRDQIRCCGMAGGGGGGDHHHHVGVWWDLNTCPVPAGVDPRCVRACIESALEKQIGCRSAVSIYAIGNLEYISSDLLQNISSSGIILTHAPWGVPDLYEFLDEWSDDELKKPYPPNYIMMISGDYDMLYPQRFRCYGFTNFVAYPENVPVAAPLDELSLLAEEFDKVFAKEFVWETLLSDNLGETLLLSYEKPLCICNICNDVYQVCDEFITHLKSEEHRNQALEQAACIDRHGKPKYFCQVCNYPVYGEYLLFVHNESDEHIRKVSAACDHYYTFLTTLCITKI</sequence>
<evidence type="ECO:0000256" key="1">
    <source>
        <dbReference type="SAM" id="MobiDB-lite"/>
    </source>
</evidence>
<dbReference type="CDD" id="cd10910">
    <property type="entry name" value="PIN_limkain_b1_N_like"/>
    <property type="match status" value="1"/>
</dbReference>
<gene>
    <name evidence="3" type="ORF">DARMORV10_C01P02860.1</name>
</gene>
<organism evidence="3">
    <name type="scientific">Brassica napus</name>
    <name type="common">Rape</name>
    <dbReference type="NCBI Taxonomy" id="3708"/>
    <lineage>
        <taxon>Eukaryota</taxon>
        <taxon>Viridiplantae</taxon>
        <taxon>Streptophyta</taxon>
        <taxon>Embryophyta</taxon>
        <taxon>Tracheophyta</taxon>
        <taxon>Spermatophyta</taxon>
        <taxon>Magnoliopsida</taxon>
        <taxon>eudicotyledons</taxon>
        <taxon>Gunneridae</taxon>
        <taxon>Pentapetalae</taxon>
        <taxon>rosids</taxon>
        <taxon>malvids</taxon>
        <taxon>Brassicales</taxon>
        <taxon>Brassicaceae</taxon>
        <taxon>Brassiceae</taxon>
        <taxon>Brassica</taxon>
    </lineage>
</organism>
<feature type="domain" description="NYN" evidence="2">
    <location>
        <begin position="119"/>
        <end position="185"/>
    </location>
</feature>
<dbReference type="InterPro" id="IPR021139">
    <property type="entry name" value="NYN"/>
</dbReference>
<evidence type="ECO:0000313" key="3">
    <source>
        <dbReference type="EMBL" id="CAF2067544.1"/>
    </source>
</evidence>
<proteinExistence type="predicted"/>
<dbReference type="AlphaFoldDB" id="A0A816R6W2"/>
<name>A0A816R6W2_BRANA</name>
<protein>
    <submittedName>
        <fullName evidence="3">(rape) hypothetical protein</fullName>
    </submittedName>
</protein>
<feature type="region of interest" description="Disordered" evidence="1">
    <location>
        <begin position="42"/>
        <end position="72"/>
    </location>
</feature>
<dbReference type="EMBL" id="HG994365">
    <property type="protein sequence ID" value="CAF2067544.1"/>
    <property type="molecule type" value="Genomic_DNA"/>
</dbReference>
<dbReference type="GO" id="GO:0010468">
    <property type="term" value="P:regulation of gene expression"/>
    <property type="evidence" value="ECO:0007669"/>
    <property type="project" value="InterPro"/>
</dbReference>
<dbReference type="GO" id="GO:0004540">
    <property type="term" value="F:RNA nuclease activity"/>
    <property type="evidence" value="ECO:0007669"/>
    <property type="project" value="InterPro"/>
</dbReference>
<evidence type="ECO:0000259" key="2">
    <source>
        <dbReference type="Pfam" id="PF01936"/>
    </source>
</evidence>
<feature type="compositionally biased region" description="Low complexity" evidence="1">
    <location>
        <begin position="58"/>
        <end position="68"/>
    </location>
</feature>
<reference evidence="3" key="1">
    <citation type="submission" date="2021-01" db="EMBL/GenBank/DDBJ databases">
        <authorList>
            <consortium name="Genoscope - CEA"/>
            <person name="William W."/>
        </authorList>
    </citation>
    <scope>NUCLEOTIDE SEQUENCE</scope>
</reference>
<dbReference type="Pfam" id="PF01936">
    <property type="entry name" value="NYN"/>
    <property type="match status" value="1"/>
</dbReference>
<accession>A0A816R6W2</accession>
<dbReference type="PANTHER" id="PTHR14379:SF78">
    <property type="entry name" value="NYN DOMAIN-CONTAINING PROTEIN"/>
    <property type="match status" value="1"/>
</dbReference>
<dbReference type="InterPro" id="IPR024768">
    <property type="entry name" value="Marf1"/>
</dbReference>
<dbReference type="PANTHER" id="PTHR14379">
    <property type="entry name" value="LIMKAIN B LKAP"/>
    <property type="match status" value="1"/>
</dbReference>
<dbReference type="GO" id="GO:0005777">
    <property type="term" value="C:peroxisome"/>
    <property type="evidence" value="ECO:0007669"/>
    <property type="project" value="InterPro"/>
</dbReference>